<name>A0AAV6NBP4_9ROSI</name>
<feature type="non-terminal residue" evidence="2">
    <location>
        <position position="1"/>
    </location>
</feature>
<gene>
    <name evidence="2" type="ORF">SDJN03_11029</name>
</gene>
<protein>
    <submittedName>
        <fullName evidence="2">Uncharacterized protein</fullName>
    </submittedName>
</protein>
<proteinExistence type="predicted"/>
<reference evidence="2 3" key="1">
    <citation type="journal article" date="2021" name="Hortic Res">
        <title>The domestication of Cucurbita argyrosperma as revealed by the genome of its wild relative.</title>
        <authorList>
            <person name="Barrera-Redondo J."/>
            <person name="Sanchez-de la Vega G."/>
            <person name="Aguirre-Liguori J.A."/>
            <person name="Castellanos-Morales G."/>
            <person name="Gutierrez-Guerrero Y.T."/>
            <person name="Aguirre-Dugua X."/>
            <person name="Aguirre-Planter E."/>
            <person name="Tenaillon M.I."/>
            <person name="Lira-Saade R."/>
            <person name="Eguiarte L.E."/>
        </authorList>
    </citation>
    <scope>NUCLEOTIDE SEQUENCE [LARGE SCALE GENOMIC DNA]</scope>
    <source>
        <strain evidence="2">JBR-2021</strain>
    </source>
</reference>
<evidence type="ECO:0000313" key="3">
    <source>
        <dbReference type="Proteomes" id="UP000685013"/>
    </source>
</evidence>
<dbReference type="Proteomes" id="UP000685013">
    <property type="component" value="Chromosome 7"/>
</dbReference>
<evidence type="ECO:0000313" key="2">
    <source>
        <dbReference type="EMBL" id="KAG6594476.1"/>
    </source>
</evidence>
<dbReference type="AlphaFoldDB" id="A0AAV6NBP4"/>
<keyword evidence="3" id="KW-1185">Reference proteome</keyword>
<comment type="caution">
    <text evidence="2">The sequence shown here is derived from an EMBL/GenBank/DDBJ whole genome shotgun (WGS) entry which is preliminary data.</text>
</comment>
<dbReference type="EMBL" id="JAGKQH010000007">
    <property type="protein sequence ID" value="KAG6594476.1"/>
    <property type="molecule type" value="Genomic_DNA"/>
</dbReference>
<sequence length="76" mass="8649">MMEDVPTPAMALCFYRRLHQPLLSKTPSAIPEIPKRPSSSSPPHPSSNREKYEEFKCLAPALSVWTFRVSIQPMVH</sequence>
<feature type="region of interest" description="Disordered" evidence="1">
    <location>
        <begin position="25"/>
        <end position="52"/>
    </location>
</feature>
<accession>A0AAV6NBP4</accession>
<organism evidence="2 3">
    <name type="scientific">Cucurbita argyrosperma subsp. sororia</name>
    <dbReference type="NCBI Taxonomy" id="37648"/>
    <lineage>
        <taxon>Eukaryota</taxon>
        <taxon>Viridiplantae</taxon>
        <taxon>Streptophyta</taxon>
        <taxon>Embryophyta</taxon>
        <taxon>Tracheophyta</taxon>
        <taxon>Spermatophyta</taxon>
        <taxon>Magnoliopsida</taxon>
        <taxon>eudicotyledons</taxon>
        <taxon>Gunneridae</taxon>
        <taxon>Pentapetalae</taxon>
        <taxon>rosids</taxon>
        <taxon>fabids</taxon>
        <taxon>Cucurbitales</taxon>
        <taxon>Cucurbitaceae</taxon>
        <taxon>Cucurbiteae</taxon>
        <taxon>Cucurbita</taxon>
    </lineage>
</organism>
<evidence type="ECO:0000256" key="1">
    <source>
        <dbReference type="SAM" id="MobiDB-lite"/>
    </source>
</evidence>